<gene>
    <name evidence="2" type="ORF">HK57_00591</name>
</gene>
<name>A0A0C1E6E2_ASPUT</name>
<accession>A0A0C1E6E2</accession>
<comment type="caution">
    <text evidence="2">The sequence shown here is derived from an EMBL/GenBank/DDBJ whole genome shotgun (WGS) entry which is preliminary data.</text>
</comment>
<keyword evidence="3" id="KW-1185">Reference proteome</keyword>
<organism evidence="2 3">
    <name type="scientific">Aspergillus ustus</name>
    <dbReference type="NCBI Taxonomy" id="40382"/>
    <lineage>
        <taxon>Eukaryota</taxon>
        <taxon>Fungi</taxon>
        <taxon>Dikarya</taxon>
        <taxon>Ascomycota</taxon>
        <taxon>Pezizomycotina</taxon>
        <taxon>Eurotiomycetes</taxon>
        <taxon>Eurotiomycetidae</taxon>
        <taxon>Eurotiales</taxon>
        <taxon>Aspergillaceae</taxon>
        <taxon>Aspergillus</taxon>
        <taxon>Aspergillus subgen. Nidulantes</taxon>
    </lineage>
</organism>
<dbReference type="AlphaFoldDB" id="A0A0C1E6E2"/>
<dbReference type="Proteomes" id="UP000053475">
    <property type="component" value="Unassembled WGS sequence"/>
</dbReference>
<proteinExistence type="predicted"/>
<dbReference type="InterPro" id="IPR036389">
    <property type="entry name" value="RNase_III_sf"/>
</dbReference>
<protein>
    <submittedName>
        <fullName evidence="2">RNAse III</fullName>
    </submittedName>
</protein>
<dbReference type="PROSITE" id="PS50142">
    <property type="entry name" value="RNASE_3_2"/>
    <property type="match status" value="1"/>
</dbReference>
<dbReference type="SMART" id="SM00535">
    <property type="entry name" value="RIBOc"/>
    <property type="match status" value="1"/>
</dbReference>
<dbReference type="Gene3D" id="1.10.1520.10">
    <property type="entry name" value="Ribonuclease III domain"/>
    <property type="match status" value="1"/>
</dbReference>
<sequence>MPPPPVIPIRERPSALVTRLNLVANDANLYTESLRAPGYSDSTGNRDLAGIGDSLLRQFYQIEGRTRRKSRGAIQDIVGRLASNNNLAARGFALGIDRYILNNPSNQGAVPISLMATTMEAILGAVFLDNGESLAAVKLVIIQFGLGWPE</sequence>
<dbReference type="CDD" id="cd00593">
    <property type="entry name" value="RIBOc"/>
    <property type="match status" value="1"/>
</dbReference>
<feature type="domain" description="RNase III" evidence="1">
    <location>
        <begin position="13"/>
        <end position="131"/>
    </location>
</feature>
<dbReference type="EMBL" id="JOMC01000065">
    <property type="protein sequence ID" value="KIA75658.1"/>
    <property type="molecule type" value="Genomic_DNA"/>
</dbReference>
<dbReference type="InterPro" id="IPR000999">
    <property type="entry name" value="RNase_III_dom"/>
</dbReference>
<evidence type="ECO:0000313" key="2">
    <source>
        <dbReference type="EMBL" id="KIA75658.1"/>
    </source>
</evidence>
<reference evidence="2 3" key="1">
    <citation type="submission" date="2014-11" db="EMBL/GenBank/DDBJ databases">
        <title>Genomics derived discovery of secondary metabolites biosynthetic gene clusters in Aspergillus ustus.</title>
        <authorList>
            <person name="Pi B."/>
            <person name="Dai F."/>
            <person name="Song X."/>
            <person name="Zhu C."/>
            <person name="Li H."/>
            <person name="Yu D."/>
        </authorList>
    </citation>
    <scope>NUCLEOTIDE SEQUENCE [LARGE SCALE GENOMIC DNA]</scope>
    <source>
        <strain evidence="2 3">3.3904</strain>
    </source>
</reference>
<evidence type="ECO:0000313" key="3">
    <source>
        <dbReference type="Proteomes" id="UP000053475"/>
    </source>
</evidence>
<dbReference type="Pfam" id="PF00636">
    <property type="entry name" value="Ribonuclease_3"/>
    <property type="match status" value="1"/>
</dbReference>
<evidence type="ECO:0000259" key="1">
    <source>
        <dbReference type="PROSITE" id="PS50142"/>
    </source>
</evidence>
<dbReference type="GO" id="GO:0004525">
    <property type="term" value="F:ribonuclease III activity"/>
    <property type="evidence" value="ECO:0007669"/>
    <property type="project" value="InterPro"/>
</dbReference>
<dbReference type="SUPFAM" id="SSF69065">
    <property type="entry name" value="RNase III domain-like"/>
    <property type="match status" value="1"/>
</dbReference>
<dbReference type="GO" id="GO:0006396">
    <property type="term" value="P:RNA processing"/>
    <property type="evidence" value="ECO:0007669"/>
    <property type="project" value="InterPro"/>
</dbReference>